<sequence length="220" mass="24159">MSGGPTFSVLTIVWMLFSSPESKARISPLHLYYYKTVCEKAETFGRWKALQRSIFGCWSITCSDRWSAILDISISKVADGRMYLPPAPKANRETPAGLSGVPQRPGAICACTAQQLGQNHRARQKQGTVPRGTWTNYMRGAIIAFLSGKSFSWLDDNGSVVPDICRVWRTVAGSDAQHTPIPTVNSHPWCRCDTLHRGGSVADTQCRDAVARDPGTCDLP</sequence>
<organism evidence="1 2">
    <name type="scientific">Sphaerodactylus townsendi</name>
    <dbReference type="NCBI Taxonomy" id="933632"/>
    <lineage>
        <taxon>Eukaryota</taxon>
        <taxon>Metazoa</taxon>
        <taxon>Chordata</taxon>
        <taxon>Craniata</taxon>
        <taxon>Vertebrata</taxon>
        <taxon>Euteleostomi</taxon>
        <taxon>Lepidosauria</taxon>
        <taxon>Squamata</taxon>
        <taxon>Bifurcata</taxon>
        <taxon>Gekkota</taxon>
        <taxon>Sphaerodactylidae</taxon>
        <taxon>Sphaerodactylus</taxon>
    </lineage>
</organism>
<reference evidence="1" key="1">
    <citation type="submission" date="2021-08" db="EMBL/GenBank/DDBJ databases">
        <title>The first chromosome-level gecko genome reveals the dynamic sex chromosomes of Neotropical dwarf geckos (Sphaerodactylidae: Sphaerodactylus).</title>
        <authorList>
            <person name="Pinto B.J."/>
            <person name="Keating S.E."/>
            <person name="Gamble T."/>
        </authorList>
    </citation>
    <scope>NUCLEOTIDE SEQUENCE</scope>
    <source>
        <strain evidence="1">TG3544</strain>
    </source>
</reference>
<gene>
    <name evidence="1" type="ORF">K3G42_014740</name>
</gene>
<accession>A0ACB8FDA2</accession>
<proteinExistence type="predicted"/>
<dbReference type="Proteomes" id="UP000827872">
    <property type="component" value="Linkage Group LG09"/>
</dbReference>
<keyword evidence="2" id="KW-1185">Reference proteome</keyword>
<comment type="caution">
    <text evidence="1">The sequence shown here is derived from an EMBL/GenBank/DDBJ whole genome shotgun (WGS) entry which is preliminary data.</text>
</comment>
<evidence type="ECO:0000313" key="1">
    <source>
        <dbReference type="EMBL" id="KAH8003194.1"/>
    </source>
</evidence>
<dbReference type="EMBL" id="CM037622">
    <property type="protein sequence ID" value="KAH8003194.1"/>
    <property type="molecule type" value="Genomic_DNA"/>
</dbReference>
<protein>
    <submittedName>
        <fullName evidence="1">Uncharacterized protein</fullName>
    </submittedName>
</protein>
<name>A0ACB8FDA2_9SAUR</name>
<evidence type="ECO:0000313" key="2">
    <source>
        <dbReference type="Proteomes" id="UP000827872"/>
    </source>
</evidence>